<dbReference type="GO" id="GO:0003824">
    <property type="term" value="F:catalytic activity"/>
    <property type="evidence" value="ECO:0007669"/>
    <property type="project" value="InterPro"/>
</dbReference>
<evidence type="ECO:0000313" key="6">
    <source>
        <dbReference type="Proteomes" id="UP000245539"/>
    </source>
</evidence>
<evidence type="ECO:0000259" key="4">
    <source>
        <dbReference type="PROSITE" id="PS51084"/>
    </source>
</evidence>
<feature type="active site" description="Tele-AMP-histidine intermediate" evidence="1">
    <location>
        <position position="100"/>
    </location>
</feature>
<comment type="caution">
    <text evidence="5">The sequence shown here is derived from an EMBL/GenBank/DDBJ whole genome shotgun (WGS) entry which is preliminary data.</text>
</comment>
<dbReference type="PROSITE" id="PS00892">
    <property type="entry name" value="HIT_1"/>
    <property type="match status" value="1"/>
</dbReference>
<dbReference type="InterPro" id="IPR036265">
    <property type="entry name" value="HIT-like_sf"/>
</dbReference>
<dbReference type="PRINTS" id="PR00332">
    <property type="entry name" value="HISTRIAD"/>
</dbReference>
<dbReference type="PANTHER" id="PTHR23089">
    <property type="entry name" value="HISTIDINE TRIAD HIT PROTEIN"/>
    <property type="match status" value="1"/>
</dbReference>
<sequence>MSDCLFCKILAGEIPADVVYENEHVLAFKDIHPKTPFHVLIIPKKHIATLNDLAPEDTALAGEIFQAAKAIADEQGFADDGYRVQMNCGEGGGQIIFHMHLHLMAGKKFSP</sequence>
<keyword evidence="6" id="KW-1185">Reference proteome</keyword>
<dbReference type="Proteomes" id="UP000245539">
    <property type="component" value="Unassembled WGS sequence"/>
</dbReference>
<dbReference type="InterPro" id="IPR019808">
    <property type="entry name" value="Histidine_triad_CS"/>
</dbReference>
<gene>
    <name evidence="5" type="ORF">DKW60_02325</name>
</gene>
<dbReference type="Pfam" id="PF11969">
    <property type="entry name" value="DcpS_C"/>
    <property type="match status" value="1"/>
</dbReference>
<dbReference type="OrthoDB" id="9784774at2"/>
<dbReference type="InterPro" id="IPR001310">
    <property type="entry name" value="Histidine_triad_HIT"/>
</dbReference>
<evidence type="ECO:0000256" key="2">
    <source>
        <dbReference type="PIRSR" id="PIRSR601310-3"/>
    </source>
</evidence>
<dbReference type="InterPro" id="IPR011146">
    <property type="entry name" value="HIT-like"/>
</dbReference>
<dbReference type="AlphaFoldDB" id="A0A317CQC7"/>
<proteinExistence type="predicted"/>
<dbReference type="CDD" id="cd01276">
    <property type="entry name" value="PKCI_related"/>
    <property type="match status" value="1"/>
</dbReference>
<protein>
    <submittedName>
        <fullName evidence="5">Histidine triad nucleotide-binding protein</fullName>
    </submittedName>
</protein>
<feature type="domain" description="HIT" evidence="4">
    <location>
        <begin position="5"/>
        <end position="111"/>
    </location>
</feature>
<dbReference type="EMBL" id="QGKM01000004">
    <property type="protein sequence ID" value="PWR00408.1"/>
    <property type="molecule type" value="Genomic_DNA"/>
</dbReference>
<reference evidence="5 6" key="1">
    <citation type="submission" date="2018-05" db="EMBL/GenBank/DDBJ databases">
        <title>Leucothrix arctica sp. nov., isolated from Arctic seawater.</title>
        <authorList>
            <person name="Choi A."/>
            <person name="Baek K."/>
        </authorList>
    </citation>
    <scope>NUCLEOTIDE SEQUENCE [LARGE SCALE GENOMIC DNA]</scope>
    <source>
        <strain evidence="5 6">JCM 18388</strain>
    </source>
</reference>
<evidence type="ECO:0000313" key="5">
    <source>
        <dbReference type="EMBL" id="PWR00408.1"/>
    </source>
</evidence>
<evidence type="ECO:0000256" key="1">
    <source>
        <dbReference type="PIRSR" id="PIRSR601310-1"/>
    </source>
</evidence>
<feature type="short sequence motif" description="Histidine triad motif" evidence="2 3">
    <location>
        <begin position="98"/>
        <end position="102"/>
    </location>
</feature>
<name>A0A317CQC7_9GAMM</name>
<accession>A0A317CQC7</accession>
<dbReference type="SUPFAM" id="SSF54197">
    <property type="entry name" value="HIT-like"/>
    <property type="match status" value="1"/>
</dbReference>
<dbReference type="Gene3D" id="3.30.428.10">
    <property type="entry name" value="HIT-like"/>
    <property type="match status" value="1"/>
</dbReference>
<dbReference type="RefSeq" id="WP_109836053.1">
    <property type="nucleotide sequence ID" value="NZ_QGKM01000004.1"/>
</dbReference>
<organism evidence="5 6">
    <name type="scientific">Leucothrix pacifica</name>
    <dbReference type="NCBI Taxonomy" id="1247513"/>
    <lineage>
        <taxon>Bacteria</taxon>
        <taxon>Pseudomonadati</taxon>
        <taxon>Pseudomonadota</taxon>
        <taxon>Gammaproteobacteria</taxon>
        <taxon>Thiotrichales</taxon>
        <taxon>Thiotrichaceae</taxon>
        <taxon>Leucothrix</taxon>
    </lineage>
</organism>
<evidence type="ECO:0000256" key="3">
    <source>
        <dbReference type="PROSITE-ProRule" id="PRU00464"/>
    </source>
</evidence>
<dbReference type="PROSITE" id="PS51084">
    <property type="entry name" value="HIT_2"/>
    <property type="match status" value="1"/>
</dbReference>